<reference evidence="4" key="1">
    <citation type="submission" date="2016-11" db="EMBL/GenBank/DDBJ databases">
        <authorList>
            <person name="Varghese N."/>
            <person name="Submissions S."/>
        </authorList>
    </citation>
    <scope>NUCLEOTIDE SEQUENCE [LARGE SCALE GENOMIC DNA]</scope>
    <source>
        <strain evidence="4">DSM 22212</strain>
    </source>
</reference>
<dbReference type="InterPro" id="IPR032466">
    <property type="entry name" value="Metal_Hydrolase"/>
</dbReference>
<dbReference type="OrthoDB" id="9797498at2"/>
<dbReference type="STRING" id="633813.SAMN04488087_2211"/>
<accession>A0A1M6W2Z6</accession>
<dbReference type="GO" id="GO:0016810">
    <property type="term" value="F:hydrolase activity, acting on carbon-nitrogen (but not peptide) bonds"/>
    <property type="evidence" value="ECO:0007669"/>
    <property type="project" value="InterPro"/>
</dbReference>
<dbReference type="Pfam" id="PF01979">
    <property type="entry name" value="Amidohydro_1"/>
    <property type="match status" value="1"/>
</dbReference>
<gene>
    <name evidence="3" type="ORF">SAMN04488087_2211</name>
</gene>
<evidence type="ECO:0000313" key="4">
    <source>
        <dbReference type="Proteomes" id="UP000185812"/>
    </source>
</evidence>
<keyword evidence="4" id="KW-1185">Reference proteome</keyword>
<dbReference type="EMBL" id="FRAU01000007">
    <property type="protein sequence ID" value="SHK87885.1"/>
    <property type="molecule type" value="Genomic_DNA"/>
</dbReference>
<dbReference type="PANTHER" id="PTHR43135:SF3">
    <property type="entry name" value="ALPHA-D-RIBOSE 1-METHYLPHOSPHONATE 5-TRIPHOSPHATE DIPHOSPHATASE"/>
    <property type="match status" value="1"/>
</dbReference>
<dbReference type="Gene3D" id="2.30.40.10">
    <property type="entry name" value="Urease, subunit C, domain 1"/>
    <property type="match status" value="2"/>
</dbReference>
<dbReference type="SUPFAM" id="SSF51338">
    <property type="entry name" value="Composite domain of metallo-dependent hydrolases"/>
    <property type="match status" value="1"/>
</dbReference>
<keyword evidence="3" id="KW-0378">Hydrolase</keyword>
<dbReference type="RefSeq" id="WP_072716028.1">
    <property type="nucleotide sequence ID" value="NZ_FRAU01000007.1"/>
</dbReference>
<proteinExistence type="predicted"/>
<protein>
    <submittedName>
        <fullName evidence="3">Amidohydrolase family protein</fullName>
    </submittedName>
</protein>
<dbReference type="InterPro" id="IPR011059">
    <property type="entry name" value="Metal-dep_hydrolase_composite"/>
</dbReference>
<dbReference type="SUPFAM" id="SSF51556">
    <property type="entry name" value="Metallo-dependent hydrolases"/>
    <property type="match status" value="1"/>
</dbReference>
<dbReference type="InterPro" id="IPR051781">
    <property type="entry name" value="Metallo-dep_Hydrolase"/>
</dbReference>
<feature type="signal peptide" evidence="1">
    <location>
        <begin position="1"/>
        <end position="22"/>
    </location>
</feature>
<dbReference type="PANTHER" id="PTHR43135">
    <property type="entry name" value="ALPHA-D-RIBOSE 1-METHYLPHOSPHONATE 5-TRIPHOSPHATE DIPHOSPHATASE"/>
    <property type="match status" value="1"/>
</dbReference>
<evidence type="ECO:0000256" key="1">
    <source>
        <dbReference type="SAM" id="SignalP"/>
    </source>
</evidence>
<evidence type="ECO:0000259" key="2">
    <source>
        <dbReference type="Pfam" id="PF01979"/>
    </source>
</evidence>
<sequence>MKRFLTGLLLILLGSNASFSLAQPRSIPPAPDRRPDEGMGPFERLIIRGAILIDGTGAPPIGPVDIVIEKNRIKEIVRVGYPGVPIEEERRPGNATYELDAHGMYVLPGFIDLHAHIGGVAQGTPAEYVFKLWMAHGITTIRDPGSGNGLAWTLEHKRRSAENRIVAPRIYAYVRFGQGAKTPLTTPEAARAWVRQVAQQGADGLKLPALPPEIMAATIDEARKLGLRTAAHLDQMGVARMDALDAARLGLTTLEHWYGLPEALFVDRTVQDFPVDYNYQNEQHRFGQAGRLWLQAAPPGSPKWKEVMEEFLRLDFTFCPTLTIYEASRDLMRAMRAEWHDRYTLPSLWKFFQPNRKAHGSYWFYWTTADEIAWKRNYQRWMQWLNEYKNRGGRVVTGSDSGFIFKLYGFGYIRELELLQEAGFHPLEVIRSATLYGAEALGNPEIGQVAPGKLADLIIVAENPLENFKVLYGTGWIRVNERNEVERTRGILYTIKDGIIYDAKQLLADVARMVEEAKRQEATSQNP</sequence>
<dbReference type="InterPro" id="IPR006680">
    <property type="entry name" value="Amidohydro-rel"/>
</dbReference>
<keyword evidence="1" id="KW-0732">Signal</keyword>
<feature type="domain" description="Amidohydrolase-related" evidence="2">
    <location>
        <begin position="387"/>
        <end position="476"/>
    </location>
</feature>
<evidence type="ECO:0000313" key="3">
    <source>
        <dbReference type="EMBL" id="SHK87885.1"/>
    </source>
</evidence>
<name>A0A1M6W2Z6_9BACT</name>
<dbReference type="Proteomes" id="UP000185812">
    <property type="component" value="Unassembled WGS sequence"/>
</dbReference>
<organism evidence="3 4">
    <name type="scientific">Rhodothermus profundi</name>
    <dbReference type="NCBI Taxonomy" id="633813"/>
    <lineage>
        <taxon>Bacteria</taxon>
        <taxon>Pseudomonadati</taxon>
        <taxon>Rhodothermota</taxon>
        <taxon>Rhodothermia</taxon>
        <taxon>Rhodothermales</taxon>
        <taxon>Rhodothermaceae</taxon>
        <taxon>Rhodothermus</taxon>
    </lineage>
</organism>
<feature type="chain" id="PRO_5011980075" evidence="1">
    <location>
        <begin position="23"/>
        <end position="527"/>
    </location>
</feature>
<dbReference type="Gene3D" id="3.40.50.10910">
    <property type="entry name" value="Amidohydrolase"/>
    <property type="match status" value="1"/>
</dbReference>
<dbReference type="AlphaFoldDB" id="A0A1M6W2Z6"/>
<dbReference type="Gene3D" id="3.20.20.140">
    <property type="entry name" value="Metal-dependent hydrolases"/>
    <property type="match status" value="1"/>
</dbReference>